<dbReference type="OrthoDB" id="9774290at2"/>
<dbReference type="PANTHER" id="PTHR21599">
    <property type="entry name" value="GLYCERATE KINASE"/>
    <property type="match status" value="1"/>
</dbReference>
<comment type="caution">
    <text evidence="5">The sequence shown here is derived from an EMBL/GenBank/DDBJ whole genome shotgun (WGS) entry which is preliminary data.</text>
</comment>
<keyword evidence="3 4" id="KW-0418">Kinase</keyword>
<evidence type="ECO:0000313" key="5">
    <source>
        <dbReference type="EMBL" id="GEL24249.1"/>
    </source>
</evidence>
<proteinExistence type="inferred from homology"/>
<dbReference type="Gene3D" id="3.40.50.10350">
    <property type="entry name" value="Glycerate kinase, domain 1"/>
    <property type="match status" value="1"/>
</dbReference>
<reference evidence="5 6" key="1">
    <citation type="submission" date="2019-07" db="EMBL/GenBank/DDBJ databases">
        <title>Whole genome shotgun sequence of Pseudonocardia sulfidoxydans NBRC 16205.</title>
        <authorList>
            <person name="Hosoyama A."/>
            <person name="Uohara A."/>
            <person name="Ohji S."/>
            <person name="Ichikawa N."/>
        </authorList>
    </citation>
    <scope>NUCLEOTIDE SEQUENCE [LARGE SCALE GENOMIC DNA]</scope>
    <source>
        <strain evidence="5 6">NBRC 16205</strain>
    </source>
</reference>
<dbReference type="NCBIfam" id="TIGR00045">
    <property type="entry name" value="glycerate kinase"/>
    <property type="match status" value="1"/>
</dbReference>
<evidence type="ECO:0000256" key="4">
    <source>
        <dbReference type="PIRNR" id="PIRNR006078"/>
    </source>
</evidence>
<evidence type="ECO:0000256" key="3">
    <source>
        <dbReference type="ARBA" id="ARBA00022777"/>
    </source>
</evidence>
<dbReference type="Gene3D" id="3.90.1510.10">
    <property type="entry name" value="Glycerate kinase, domain 2"/>
    <property type="match status" value="1"/>
</dbReference>
<gene>
    <name evidence="5" type="primary">glxK</name>
    <name evidence="5" type="ORF">PSU4_32030</name>
</gene>
<protein>
    <submittedName>
        <fullName evidence="5">Glycerate kinase</fullName>
    </submittedName>
</protein>
<dbReference type="Proteomes" id="UP000321685">
    <property type="component" value="Unassembled WGS sequence"/>
</dbReference>
<comment type="similarity">
    <text evidence="1 4">Belongs to the glycerate kinase type-1 family.</text>
</comment>
<dbReference type="GO" id="GO:0031388">
    <property type="term" value="P:organic acid phosphorylation"/>
    <property type="evidence" value="ECO:0007669"/>
    <property type="project" value="UniProtKB-UniRule"/>
</dbReference>
<dbReference type="PANTHER" id="PTHR21599:SF0">
    <property type="entry name" value="GLYCERATE KINASE"/>
    <property type="match status" value="1"/>
</dbReference>
<dbReference type="GO" id="GO:0008887">
    <property type="term" value="F:glycerate kinase activity"/>
    <property type="evidence" value="ECO:0007669"/>
    <property type="project" value="UniProtKB-UniRule"/>
</dbReference>
<dbReference type="InterPro" id="IPR036129">
    <property type="entry name" value="Glycerate_kinase_sf"/>
</dbReference>
<evidence type="ECO:0000256" key="1">
    <source>
        <dbReference type="ARBA" id="ARBA00006284"/>
    </source>
</evidence>
<dbReference type="InterPro" id="IPR004381">
    <property type="entry name" value="Glycerate_kinase"/>
</dbReference>
<evidence type="ECO:0000313" key="6">
    <source>
        <dbReference type="Proteomes" id="UP000321685"/>
    </source>
</evidence>
<dbReference type="EMBL" id="BJVJ01000030">
    <property type="protein sequence ID" value="GEL24249.1"/>
    <property type="molecule type" value="Genomic_DNA"/>
</dbReference>
<dbReference type="SUPFAM" id="SSF110738">
    <property type="entry name" value="Glycerate kinase I"/>
    <property type="match status" value="1"/>
</dbReference>
<keyword evidence="6" id="KW-1185">Reference proteome</keyword>
<evidence type="ECO:0000256" key="2">
    <source>
        <dbReference type="ARBA" id="ARBA00022679"/>
    </source>
</evidence>
<dbReference type="RefSeq" id="WP_147108812.1">
    <property type="nucleotide sequence ID" value="NZ_BJVJ01000030.1"/>
</dbReference>
<dbReference type="PIRSF" id="PIRSF006078">
    <property type="entry name" value="GlxK"/>
    <property type="match status" value="1"/>
</dbReference>
<name>A0A511DHI7_9PSEU</name>
<accession>A0A511DHI7</accession>
<dbReference type="InterPro" id="IPR018197">
    <property type="entry name" value="Glycerate_kinase_RE-like"/>
</dbReference>
<dbReference type="AlphaFoldDB" id="A0A511DHI7"/>
<dbReference type="InterPro" id="IPR018193">
    <property type="entry name" value="Glyc_kinase_flavodox-like_fold"/>
</dbReference>
<organism evidence="5 6">
    <name type="scientific">Pseudonocardia sulfidoxydans NBRC 16205</name>
    <dbReference type="NCBI Taxonomy" id="1223511"/>
    <lineage>
        <taxon>Bacteria</taxon>
        <taxon>Bacillati</taxon>
        <taxon>Actinomycetota</taxon>
        <taxon>Actinomycetes</taxon>
        <taxon>Pseudonocardiales</taxon>
        <taxon>Pseudonocardiaceae</taxon>
        <taxon>Pseudonocardia</taxon>
    </lineage>
</organism>
<sequence>MTRVLVAPDKFKGTLSASEVADAVATGLGEHGVETVRMPLADGGDGSVDAAVAAGFTRVGPAAYAGATGVVEVANTCGVVLVGTGDPMGASSVPFGQTVAETARNGRRRIVLALGGSASTDGGAGLLAACGYSFLDAHGHELEPCGATLERITRIRRPDRDLMDGIDLLIAGDVENPLLGAHGAARDFAPQKGASPAQVERLEVGLANLVAVLERDVRPDATSLAGLPGSGAAGGLGFAARVLGAEMTSGAAFFLDLLGFDTAVADCAAVVTGEGRLDVQTLGGKLPAVVIRRAAGRPVHLVVGRDDLGLEGAQRLGAASVSAVVDRTTCDPADDPGLSRWLLRRIGHDLASRVGTPAFRG</sequence>
<keyword evidence="2 4" id="KW-0808">Transferase</keyword>
<dbReference type="Pfam" id="PF02595">
    <property type="entry name" value="Gly_kinase"/>
    <property type="match status" value="1"/>
</dbReference>